<dbReference type="InterPro" id="IPR017441">
    <property type="entry name" value="Protein_kinase_ATP_BS"/>
</dbReference>
<dbReference type="PANTHER" id="PTHR44167:SF24">
    <property type="entry name" value="SERINE_THREONINE-PROTEIN KINASE CHK2"/>
    <property type="match status" value="1"/>
</dbReference>
<protein>
    <submittedName>
        <fullName evidence="5">Cyclin-domain fused to serine-threonine kinase</fullName>
    </submittedName>
</protein>
<dbReference type="PROSITE" id="PS00107">
    <property type="entry name" value="PROTEIN_KINASE_ATP"/>
    <property type="match status" value="1"/>
</dbReference>
<keyword evidence="5" id="KW-0808">Transferase</keyword>
<evidence type="ECO:0000256" key="1">
    <source>
        <dbReference type="ARBA" id="ARBA00022741"/>
    </source>
</evidence>
<accession>A0A285PWC2</accession>
<dbReference type="SMART" id="SM00220">
    <property type="entry name" value="S_TKc"/>
    <property type="match status" value="1"/>
</dbReference>
<dbReference type="SUPFAM" id="SSF47954">
    <property type="entry name" value="Cyclin-like"/>
    <property type="match status" value="1"/>
</dbReference>
<gene>
    <name evidence="5" type="ORF">BQ9231_00065</name>
</gene>
<keyword evidence="5" id="KW-0418">Kinase</keyword>
<dbReference type="Proteomes" id="UP000274850">
    <property type="component" value="Segment"/>
</dbReference>
<dbReference type="GO" id="GO:0005524">
    <property type="term" value="F:ATP binding"/>
    <property type="evidence" value="ECO:0007669"/>
    <property type="project" value="UniProtKB-UniRule"/>
</dbReference>
<dbReference type="PROSITE" id="PS00108">
    <property type="entry name" value="PROTEIN_KINASE_ST"/>
    <property type="match status" value="1"/>
</dbReference>
<evidence type="ECO:0000313" key="6">
    <source>
        <dbReference type="Proteomes" id="UP000274850"/>
    </source>
</evidence>
<dbReference type="GO" id="GO:0004672">
    <property type="term" value="F:protein kinase activity"/>
    <property type="evidence" value="ECO:0007669"/>
    <property type="project" value="InterPro"/>
</dbReference>
<evidence type="ECO:0000256" key="2">
    <source>
        <dbReference type="ARBA" id="ARBA00022840"/>
    </source>
</evidence>
<dbReference type="InterPro" id="IPR011009">
    <property type="entry name" value="Kinase-like_dom_sf"/>
</dbReference>
<proteinExistence type="predicted"/>
<dbReference type="EMBL" id="LT907979">
    <property type="protein sequence ID" value="SOB73948.1"/>
    <property type="molecule type" value="Genomic_DNA"/>
</dbReference>
<feature type="binding site" evidence="3">
    <location>
        <position position="45"/>
    </location>
    <ligand>
        <name>ATP</name>
        <dbReference type="ChEBI" id="CHEBI:30616"/>
    </ligand>
</feature>
<sequence length="461" mass="52531">MEERWGRYAVGKVLGRGVYGEVRVGQSLGERFAKSSELGERFAIKRFFSSGEGLDSPDEIAIALQASHAHIIKAVEYFYQGEQDYLVMELADTNLQDYLFSKILTIEDKVRLFYELVSAVTYLQENGFYHCDIKPVNVLIKDGHVKLGDLGLTKYKNVTGTSCQTYASPQSVIPNYRASRIRVRVDQDLEAIFQERTENFTNDVWALGITFAFLLTGRVLFYEVDTAQKVVDGIQEYIRNPEAYLLQNALPEDWVPLLLQLLEPSAKLRLSAAKDILLQPEFVRRGLYQAIPGYAPVFYDLPLIDFSKKTVSDSDLKTLLGWIDSIVKYTGGNSFVLHAAITCFYYMMSFPSPRGIQLLAGACVGLMSMVYSKFPVDADDLIYQNTEEELFEEERRILRKMQGRLYFTTLSKLAFSNKAVEESKGLLLHPLLYSFTNLHSYMNALLEEETIQERNTRQPVL</sequence>
<dbReference type="InterPro" id="IPR036915">
    <property type="entry name" value="Cyclin-like_sf"/>
</dbReference>
<dbReference type="SUPFAM" id="SSF56112">
    <property type="entry name" value="Protein kinase-like (PK-like)"/>
    <property type="match status" value="1"/>
</dbReference>
<dbReference type="InterPro" id="IPR008271">
    <property type="entry name" value="Ser/Thr_kinase_AS"/>
</dbReference>
<evidence type="ECO:0000313" key="5">
    <source>
        <dbReference type="EMBL" id="SOB73948.1"/>
    </source>
</evidence>
<evidence type="ECO:0000259" key="4">
    <source>
        <dbReference type="PROSITE" id="PS50011"/>
    </source>
</evidence>
<organism evidence="5">
    <name type="scientific">Cedratvirus lausannensis</name>
    <dbReference type="NCBI Taxonomy" id="2023205"/>
    <lineage>
        <taxon>Viruses</taxon>
        <taxon>Pithoviruses</taxon>
        <taxon>Orthocedratvirinae</taxon>
        <taxon>Alphacedratvirus</taxon>
        <taxon>Alphacedratvirus francolausannense</taxon>
    </lineage>
</organism>
<evidence type="ECO:0000256" key="3">
    <source>
        <dbReference type="PROSITE-ProRule" id="PRU10141"/>
    </source>
</evidence>
<dbReference type="PANTHER" id="PTHR44167">
    <property type="entry name" value="OVARIAN-SPECIFIC SERINE/THREONINE-PROTEIN KINASE LOK-RELATED"/>
    <property type="match status" value="1"/>
</dbReference>
<dbReference type="Gene3D" id="1.10.510.10">
    <property type="entry name" value="Transferase(Phosphotransferase) domain 1"/>
    <property type="match status" value="1"/>
</dbReference>
<dbReference type="PROSITE" id="PS50011">
    <property type="entry name" value="PROTEIN_KINASE_DOM"/>
    <property type="match status" value="1"/>
</dbReference>
<dbReference type="InterPro" id="IPR000719">
    <property type="entry name" value="Prot_kinase_dom"/>
</dbReference>
<name>A0A285PWC2_9VIRU</name>
<keyword evidence="6" id="KW-1185">Reference proteome</keyword>
<dbReference type="Pfam" id="PF00069">
    <property type="entry name" value="Pkinase"/>
    <property type="match status" value="1"/>
</dbReference>
<keyword evidence="2 3" id="KW-0067">ATP-binding</keyword>
<feature type="domain" description="Protein kinase" evidence="4">
    <location>
        <begin position="8"/>
        <end position="282"/>
    </location>
</feature>
<reference evidence="5" key="1">
    <citation type="submission" date="2017-08" db="EMBL/GenBank/DDBJ databases">
        <authorList>
            <person name="de Groot N.N."/>
        </authorList>
    </citation>
    <scope>NUCLEOTIDE SEQUENCE</scope>
</reference>
<keyword evidence="1 3" id="KW-0547">Nucleotide-binding</keyword>